<dbReference type="Gene3D" id="3.40.50.12780">
    <property type="entry name" value="N-terminal domain of ligase-like"/>
    <property type="match status" value="1"/>
</dbReference>
<dbReference type="InterPro" id="IPR045851">
    <property type="entry name" value="AMP-bd_C_sf"/>
</dbReference>
<dbReference type="Pfam" id="PF13193">
    <property type="entry name" value="AMP-binding_C"/>
    <property type="match status" value="1"/>
</dbReference>
<accession>A0ABS7UGU2</accession>
<dbReference type="InterPro" id="IPR000873">
    <property type="entry name" value="AMP-dep_synth/lig_dom"/>
</dbReference>
<comment type="similarity">
    <text evidence="1">Belongs to the ATP-dependent AMP-binding enzyme family.</text>
</comment>
<name>A0ABS7UGU2_9ACTN</name>
<evidence type="ECO:0000313" key="7">
    <source>
        <dbReference type="EMBL" id="MBZ5740261.1"/>
    </source>
</evidence>
<keyword evidence="2 7" id="KW-0436">Ligase</keyword>
<dbReference type="GO" id="GO:0004467">
    <property type="term" value="F:long-chain fatty acid-CoA ligase activity"/>
    <property type="evidence" value="ECO:0007669"/>
    <property type="project" value="UniProtKB-EC"/>
</dbReference>
<dbReference type="Pfam" id="PF00501">
    <property type="entry name" value="AMP-binding"/>
    <property type="match status" value="1"/>
</dbReference>
<dbReference type="Gene3D" id="3.30.300.30">
    <property type="match status" value="1"/>
</dbReference>
<dbReference type="RefSeq" id="WP_224124623.1">
    <property type="nucleotide sequence ID" value="NZ_JAIQZJ010000013.1"/>
</dbReference>
<evidence type="ECO:0000256" key="4">
    <source>
        <dbReference type="ARBA" id="ARBA00023098"/>
    </source>
</evidence>
<comment type="caution">
    <text evidence="7">The sequence shown here is derived from an EMBL/GenBank/DDBJ whole genome shotgun (WGS) entry which is preliminary data.</text>
</comment>
<evidence type="ECO:0000256" key="1">
    <source>
        <dbReference type="ARBA" id="ARBA00006432"/>
    </source>
</evidence>
<evidence type="ECO:0000256" key="3">
    <source>
        <dbReference type="ARBA" id="ARBA00022832"/>
    </source>
</evidence>
<evidence type="ECO:0000256" key="2">
    <source>
        <dbReference type="ARBA" id="ARBA00022598"/>
    </source>
</evidence>
<organism evidence="7 8">
    <name type="scientific">Nocardioides mangrovi</name>
    <dbReference type="NCBI Taxonomy" id="2874580"/>
    <lineage>
        <taxon>Bacteria</taxon>
        <taxon>Bacillati</taxon>
        <taxon>Actinomycetota</taxon>
        <taxon>Actinomycetes</taxon>
        <taxon>Propionibacteriales</taxon>
        <taxon>Nocardioidaceae</taxon>
        <taxon>Nocardioides</taxon>
    </lineage>
</organism>
<reference evidence="7 8" key="1">
    <citation type="submission" date="2021-09" db="EMBL/GenBank/DDBJ databases">
        <title>Whole genome sequence of Nocardioides sp. GBK3QG-3.</title>
        <authorList>
            <person name="Tuo L."/>
        </authorList>
    </citation>
    <scope>NUCLEOTIDE SEQUENCE [LARGE SCALE GENOMIC DNA]</scope>
    <source>
        <strain evidence="7 8">GBK3QG-3</strain>
    </source>
</reference>
<dbReference type="PANTHER" id="PTHR43859:SF4">
    <property type="entry name" value="BUTANOATE--COA LIGASE AAE1-RELATED"/>
    <property type="match status" value="1"/>
</dbReference>
<dbReference type="Proteomes" id="UP000780875">
    <property type="component" value="Unassembled WGS sequence"/>
</dbReference>
<gene>
    <name evidence="7" type="ORF">K8U61_18950</name>
</gene>
<dbReference type="EC" id="6.2.1.3" evidence="7"/>
<proteinExistence type="inferred from homology"/>
<protein>
    <submittedName>
        <fullName evidence="7">Long-chain-fatty-acid--CoA ligase</fullName>
        <ecNumber evidence="7">6.2.1.3</ecNumber>
    </submittedName>
</protein>
<dbReference type="EMBL" id="JAIQZJ010000013">
    <property type="protein sequence ID" value="MBZ5740261.1"/>
    <property type="molecule type" value="Genomic_DNA"/>
</dbReference>
<feature type="domain" description="AMP-binding enzyme C-terminal" evidence="6">
    <location>
        <begin position="425"/>
        <end position="500"/>
    </location>
</feature>
<keyword evidence="8" id="KW-1185">Reference proteome</keyword>
<dbReference type="NCBIfam" id="NF004837">
    <property type="entry name" value="PRK06187.1"/>
    <property type="match status" value="1"/>
</dbReference>
<evidence type="ECO:0000313" key="8">
    <source>
        <dbReference type="Proteomes" id="UP000780875"/>
    </source>
</evidence>
<keyword evidence="3" id="KW-0276">Fatty acid metabolism</keyword>
<dbReference type="SUPFAM" id="SSF56801">
    <property type="entry name" value="Acetyl-CoA synthetase-like"/>
    <property type="match status" value="1"/>
</dbReference>
<keyword evidence="4" id="KW-0443">Lipid metabolism</keyword>
<dbReference type="InterPro" id="IPR042099">
    <property type="entry name" value="ANL_N_sf"/>
</dbReference>
<dbReference type="InterPro" id="IPR025110">
    <property type="entry name" value="AMP-bd_C"/>
</dbReference>
<dbReference type="PANTHER" id="PTHR43859">
    <property type="entry name" value="ACYL-ACTIVATING ENZYME"/>
    <property type="match status" value="1"/>
</dbReference>
<sequence>MIVPFSVSDFLNRAVQVYGDRVGVIDEPDQPALSLGELTYAEMGALARRQAAKLDELGLAVGDRVAVVSHNSARLLTSFFGVSGWGRVLVPVNFRLRPDEISYIVEHSGARVLLIDPELEASLKQVDAEFKFVLGNDDDLYAAPGVEPKAWEPDENATACINYTSGTTARPKGVQITHRNIWTNAVTFGLHAQAGDRDVYLHTLPMFHANGWGWPYLATGVGAQHIVLRKVDGAEILRRVRDHGVTVMCAAPAVAAAVLEAAQTWEGEIPGRDRVRIIMAGAPPPTKTVIRVQEELGWEFIQIYGLTETSPLLTFNRVRAEWDDLPAEEQASLLTRAGAPAIGVTLQISTDEAQQDSGAAGEVLARSNVVLEGYWNQPEETERALGDGWFHTGDGGVLGDDGYLTISDRKKDVIITGGENVSSIEVEDVLFSHPAVAEVAVIGVPSEKWGETIKALVVLAEGESATEAELIAWCKDKAAGYKAPTTVEFRDELARTATGKLQKFKLRAPYWEGYERQVN</sequence>
<feature type="domain" description="AMP-dependent synthetase/ligase" evidence="5">
    <location>
        <begin position="27"/>
        <end position="375"/>
    </location>
</feature>
<evidence type="ECO:0000259" key="6">
    <source>
        <dbReference type="Pfam" id="PF13193"/>
    </source>
</evidence>
<evidence type="ECO:0000259" key="5">
    <source>
        <dbReference type="Pfam" id="PF00501"/>
    </source>
</evidence>